<dbReference type="Proteomes" id="UP001623348">
    <property type="component" value="Unassembled WGS sequence"/>
</dbReference>
<proteinExistence type="predicted"/>
<gene>
    <name evidence="1" type="ORF">GRJ2_000709500</name>
</gene>
<evidence type="ECO:0000313" key="1">
    <source>
        <dbReference type="EMBL" id="GAB0182442.1"/>
    </source>
</evidence>
<reference evidence="1 2" key="1">
    <citation type="submission" date="2024-06" db="EMBL/GenBank/DDBJ databases">
        <title>The draft genome of Grus japonensis, version 3.</title>
        <authorList>
            <person name="Nabeshima K."/>
            <person name="Suzuki S."/>
            <person name="Onuma M."/>
        </authorList>
    </citation>
    <scope>NUCLEOTIDE SEQUENCE [LARGE SCALE GENOMIC DNA]</scope>
    <source>
        <strain evidence="1 2">451A</strain>
    </source>
</reference>
<evidence type="ECO:0000313" key="2">
    <source>
        <dbReference type="Proteomes" id="UP001623348"/>
    </source>
</evidence>
<sequence>MRKGALLDLLLVNREGLVGEVAIGGRLGHSDHEVVEFKIFGNRRKTATKTSTLDMGRADFRLLRELVSQVPWETALEGIGVHQCWSLFKGHLQQTQEQVIPKCRKSSRWGRRLAWLNRDLLLELRRKKKVYGCWKQGQATWEDYRDAARLCREKIHVAKAQLELKLASTVGDNKKGFLKYVNNKRRTRENIGSLLNKNGHLTNRNIDKAEMFNAFFASVFNTDDGLWDPSCPELEDRDCGNNKLPADPELVQDLLLHLDAYKSMGPDGIHPRVLRELADVIVRPLSIIFQQSWESGEVPVDWKLANVVPIFKKGKKEDPGLEGVVSKFADDTKLGGAVDSIEGGEALQRDLDRLENWAITNCMRFNKGKCWTLHLGRGNPGYTHRLDDETLETSRAERDLGVLVDSKLNMSQQCAQAARKANHILGCIKHGTASPSREVIVPLYTALVQPHLEYCVQFWVPQYKKDIKLLQSVQRRATKMVKGLEGKTYEKRLKSLGLFRLEKRRLRGDLITAYSFLTMGSEGAGSDLLPLVTSDRTQGNGMKL</sequence>
<protein>
    <submittedName>
        <fullName evidence="1">Mitochondrial enolase superfamily member 1</fullName>
    </submittedName>
</protein>
<comment type="caution">
    <text evidence="1">The sequence shown here is derived from an EMBL/GenBank/DDBJ whole genome shotgun (WGS) entry which is preliminary data.</text>
</comment>
<dbReference type="PANTHER" id="PTHR33332">
    <property type="entry name" value="REVERSE TRANSCRIPTASE DOMAIN-CONTAINING PROTEIN"/>
    <property type="match status" value="1"/>
</dbReference>
<dbReference type="EMBL" id="BAAFJT010000002">
    <property type="protein sequence ID" value="GAB0182442.1"/>
    <property type="molecule type" value="Genomic_DNA"/>
</dbReference>
<dbReference type="AlphaFoldDB" id="A0ABC9WCL3"/>
<name>A0ABC9WCL3_GRUJA</name>
<keyword evidence="2" id="KW-1185">Reference proteome</keyword>
<accession>A0ABC9WCL3</accession>
<organism evidence="1 2">
    <name type="scientific">Grus japonensis</name>
    <name type="common">Japanese crane</name>
    <name type="synonym">Red-crowned crane</name>
    <dbReference type="NCBI Taxonomy" id="30415"/>
    <lineage>
        <taxon>Eukaryota</taxon>
        <taxon>Metazoa</taxon>
        <taxon>Chordata</taxon>
        <taxon>Craniata</taxon>
        <taxon>Vertebrata</taxon>
        <taxon>Euteleostomi</taxon>
        <taxon>Archelosauria</taxon>
        <taxon>Archosauria</taxon>
        <taxon>Dinosauria</taxon>
        <taxon>Saurischia</taxon>
        <taxon>Theropoda</taxon>
        <taxon>Coelurosauria</taxon>
        <taxon>Aves</taxon>
        <taxon>Neognathae</taxon>
        <taxon>Neoaves</taxon>
        <taxon>Gruiformes</taxon>
        <taxon>Gruidae</taxon>
        <taxon>Grus</taxon>
    </lineage>
</organism>